<comment type="cofactor">
    <cofactor evidence="1">
        <name>Fe(2+)</name>
        <dbReference type="ChEBI" id="CHEBI:29033"/>
    </cofactor>
</comment>
<dbReference type="AlphaFoldDB" id="A0A9E4K8V7"/>
<evidence type="ECO:0000313" key="3">
    <source>
        <dbReference type="Proteomes" id="UP000886687"/>
    </source>
</evidence>
<keyword evidence="2" id="KW-0223">Dioxygenase</keyword>
<accession>A0A9E4K8V7</accession>
<dbReference type="GO" id="GO:0016706">
    <property type="term" value="F:2-oxoglutarate-dependent dioxygenase activity"/>
    <property type="evidence" value="ECO:0007669"/>
    <property type="project" value="UniProtKB-ARBA"/>
</dbReference>
<dbReference type="Gene3D" id="2.60.120.620">
    <property type="entry name" value="q2cbj1_9rhob like domain"/>
    <property type="match status" value="1"/>
</dbReference>
<reference evidence="2" key="1">
    <citation type="journal article" date="2021" name="Proc. Natl. Acad. Sci. U.S.A.">
        <title>Global biogeography of chemosynthetic symbionts reveals both localized and globally distributed symbiont groups. .</title>
        <authorList>
            <person name="Osvatic J.T."/>
            <person name="Wilkins L.G.E."/>
            <person name="Leibrecht L."/>
            <person name="Leray M."/>
            <person name="Zauner S."/>
            <person name="Polzin J."/>
            <person name="Camacho Y."/>
            <person name="Gros O."/>
            <person name="van Gils J.A."/>
            <person name="Eisen J.A."/>
            <person name="Petersen J.M."/>
            <person name="Yuen B."/>
        </authorList>
    </citation>
    <scope>NUCLEOTIDE SEQUENCE</scope>
    <source>
        <strain evidence="2">MAGL173</strain>
    </source>
</reference>
<dbReference type="SUPFAM" id="SSF51197">
    <property type="entry name" value="Clavaminate synthase-like"/>
    <property type="match status" value="1"/>
</dbReference>
<dbReference type="Pfam" id="PF05721">
    <property type="entry name" value="PhyH"/>
    <property type="match status" value="1"/>
</dbReference>
<protein>
    <submittedName>
        <fullName evidence="2">Phytanoyl-CoA dioxygenase family protein</fullName>
    </submittedName>
</protein>
<sequence>MKQEYSRDGYYLIQGAFSDENVTTLRNELSNFGGKPNNFGIRDLMNKAPYIKRMASSSPLIDIAREILGNNVRPVRSVFFDKNELANWNVAWHQDTSIALKTKHEINGFGPWSEKQGVVHAEPPAEYLASTLTLRIHLDKANTETGALRVVPGTHRDGRVKSSEILKIVENSTVVECCADPGDVLLMNPLLFHSSRKASHPYHRRIIHIEYSAMVLPAPLEWFECA</sequence>
<dbReference type="PANTHER" id="PTHR20883:SF48">
    <property type="entry name" value="ECTOINE DIOXYGENASE"/>
    <property type="match status" value="1"/>
</dbReference>
<keyword evidence="2" id="KW-0560">Oxidoreductase</keyword>
<dbReference type="InterPro" id="IPR008775">
    <property type="entry name" value="Phytyl_CoA_dOase-like"/>
</dbReference>
<comment type="caution">
    <text evidence="2">The sequence shown here is derived from an EMBL/GenBank/DDBJ whole genome shotgun (WGS) entry which is preliminary data.</text>
</comment>
<dbReference type="GO" id="GO:0005506">
    <property type="term" value="F:iron ion binding"/>
    <property type="evidence" value="ECO:0007669"/>
    <property type="project" value="UniProtKB-ARBA"/>
</dbReference>
<dbReference type="EMBL" id="JAEPDI010000015">
    <property type="protein sequence ID" value="MCG7940950.1"/>
    <property type="molecule type" value="Genomic_DNA"/>
</dbReference>
<evidence type="ECO:0000256" key="1">
    <source>
        <dbReference type="ARBA" id="ARBA00001954"/>
    </source>
</evidence>
<evidence type="ECO:0000313" key="2">
    <source>
        <dbReference type="EMBL" id="MCG7940950.1"/>
    </source>
</evidence>
<dbReference type="PANTHER" id="PTHR20883">
    <property type="entry name" value="PHYTANOYL-COA DIOXYGENASE DOMAIN CONTAINING 1"/>
    <property type="match status" value="1"/>
</dbReference>
<dbReference type="Proteomes" id="UP000886687">
    <property type="component" value="Unassembled WGS sequence"/>
</dbReference>
<gene>
    <name evidence="2" type="ORF">JAZ04_19125</name>
</gene>
<name>A0A9E4K8V7_9GAMM</name>
<organism evidence="2 3">
    <name type="scientific">Candidatus Thiodiazotropha lotti</name>
    <dbReference type="NCBI Taxonomy" id="2792787"/>
    <lineage>
        <taxon>Bacteria</taxon>
        <taxon>Pseudomonadati</taxon>
        <taxon>Pseudomonadota</taxon>
        <taxon>Gammaproteobacteria</taxon>
        <taxon>Chromatiales</taxon>
        <taxon>Sedimenticolaceae</taxon>
        <taxon>Candidatus Thiodiazotropha</taxon>
    </lineage>
</organism>
<proteinExistence type="predicted"/>